<evidence type="ECO:0000256" key="3">
    <source>
        <dbReference type="PROSITE-ProRule" id="PRU00023"/>
    </source>
</evidence>
<reference evidence="6" key="1">
    <citation type="submission" date="2021-03" db="EMBL/GenBank/DDBJ databases">
        <authorList>
            <person name="Tagirdzhanova G."/>
        </authorList>
    </citation>
    <scope>NUCLEOTIDE SEQUENCE</scope>
</reference>
<evidence type="ECO:0000256" key="5">
    <source>
        <dbReference type="SAM" id="MobiDB-lite"/>
    </source>
</evidence>
<dbReference type="AlphaFoldDB" id="A0A8H3IZY2"/>
<feature type="compositionally biased region" description="Low complexity" evidence="5">
    <location>
        <begin position="381"/>
        <end position="390"/>
    </location>
</feature>
<feature type="compositionally biased region" description="Basic and acidic residues" evidence="5">
    <location>
        <begin position="403"/>
        <end position="421"/>
    </location>
</feature>
<keyword evidence="4" id="KW-0175">Coiled coil</keyword>
<dbReference type="Pfam" id="PF12796">
    <property type="entry name" value="Ank_2"/>
    <property type="match status" value="3"/>
</dbReference>
<evidence type="ECO:0000256" key="1">
    <source>
        <dbReference type="ARBA" id="ARBA00022737"/>
    </source>
</evidence>
<feature type="repeat" description="ANK" evidence="3">
    <location>
        <begin position="844"/>
        <end position="876"/>
    </location>
</feature>
<feature type="region of interest" description="Disordered" evidence="5">
    <location>
        <begin position="366"/>
        <end position="431"/>
    </location>
</feature>
<feature type="region of interest" description="Disordered" evidence="5">
    <location>
        <begin position="291"/>
        <end position="347"/>
    </location>
</feature>
<comment type="caution">
    <text evidence="6">The sequence shown here is derived from an EMBL/GenBank/DDBJ whole genome shotgun (WGS) entry which is preliminary data.</text>
</comment>
<protein>
    <recommendedName>
        <fullName evidence="8">Fungal N-terminal domain-containing protein</fullName>
    </recommendedName>
</protein>
<feature type="repeat" description="ANK" evidence="3">
    <location>
        <begin position="778"/>
        <end position="810"/>
    </location>
</feature>
<keyword evidence="1" id="KW-0677">Repeat</keyword>
<feature type="coiled-coil region" evidence="4">
    <location>
        <begin position="559"/>
        <end position="593"/>
    </location>
</feature>
<dbReference type="SMART" id="SM00248">
    <property type="entry name" value="ANK"/>
    <property type="match status" value="11"/>
</dbReference>
<dbReference type="PANTHER" id="PTHR24123">
    <property type="entry name" value="ANKYRIN REPEAT-CONTAINING"/>
    <property type="match status" value="1"/>
</dbReference>
<feature type="repeat" description="ANK" evidence="3">
    <location>
        <begin position="910"/>
        <end position="942"/>
    </location>
</feature>
<feature type="compositionally biased region" description="Basic and acidic residues" evidence="5">
    <location>
        <begin position="331"/>
        <end position="347"/>
    </location>
</feature>
<evidence type="ECO:0000256" key="2">
    <source>
        <dbReference type="ARBA" id="ARBA00023043"/>
    </source>
</evidence>
<accession>A0A8H3IZY2</accession>
<keyword evidence="2 3" id="KW-0040">ANK repeat</keyword>
<dbReference type="Pfam" id="PF13606">
    <property type="entry name" value="Ank_3"/>
    <property type="match status" value="1"/>
</dbReference>
<proteinExistence type="predicted"/>
<dbReference type="InterPro" id="IPR051165">
    <property type="entry name" value="Multifunctional_ANK_Repeat"/>
</dbReference>
<evidence type="ECO:0008006" key="8">
    <source>
        <dbReference type="Google" id="ProtNLM"/>
    </source>
</evidence>
<dbReference type="Gene3D" id="1.25.40.20">
    <property type="entry name" value="Ankyrin repeat-containing domain"/>
    <property type="match status" value="4"/>
</dbReference>
<feature type="compositionally biased region" description="Low complexity" evidence="5">
    <location>
        <begin position="422"/>
        <end position="431"/>
    </location>
</feature>
<feature type="compositionally biased region" description="Low complexity" evidence="5">
    <location>
        <begin position="512"/>
        <end position="531"/>
    </location>
</feature>
<dbReference type="PANTHER" id="PTHR24123:SF33">
    <property type="entry name" value="PROTEIN HOS4"/>
    <property type="match status" value="1"/>
</dbReference>
<feature type="region of interest" description="Disordered" evidence="5">
    <location>
        <begin position="490"/>
        <end position="537"/>
    </location>
</feature>
<feature type="repeat" description="ANK" evidence="3">
    <location>
        <begin position="964"/>
        <end position="996"/>
    </location>
</feature>
<feature type="repeat" description="ANK" evidence="3">
    <location>
        <begin position="877"/>
        <end position="909"/>
    </location>
</feature>
<organism evidence="6 7">
    <name type="scientific">Heterodermia speciosa</name>
    <dbReference type="NCBI Taxonomy" id="116794"/>
    <lineage>
        <taxon>Eukaryota</taxon>
        <taxon>Fungi</taxon>
        <taxon>Dikarya</taxon>
        <taxon>Ascomycota</taxon>
        <taxon>Pezizomycotina</taxon>
        <taxon>Lecanoromycetes</taxon>
        <taxon>OSLEUM clade</taxon>
        <taxon>Lecanoromycetidae</taxon>
        <taxon>Caliciales</taxon>
        <taxon>Physciaceae</taxon>
        <taxon>Heterodermia</taxon>
    </lineage>
</organism>
<evidence type="ECO:0000313" key="6">
    <source>
        <dbReference type="EMBL" id="CAF9937925.1"/>
    </source>
</evidence>
<feature type="repeat" description="ANK" evidence="3">
    <location>
        <begin position="997"/>
        <end position="1029"/>
    </location>
</feature>
<evidence type="ECO:0000256" key="4">
    <source>
        <dbReference type="SAM" id="Coils"/>
    </source>
</evidence>
<dbReference type="PROSITE" id="PS50088">
    <property type="entry name" value="ANK_REPEAT"/>
    <property type="match status" value="8"/>
</dbReference>
<dbReference type="PROSITE" id="PS50297">
    <property type="entry name" value="ANK_REP_REGION"/>
    <property type="match status" value="7"/>
</dbReference>
<evidence type="ECO:0000313" key="7">
    <source>
        <dbReference type="Proteomes" id="UP000664521"/>
    </source>
</evidence>
<dbReference type="EMBL" id="CAJPDS010000106">
    <property type="protein sequence ID" value="CAF9937925.1"/>
    <property type="molecule type" value="Genomic_DNA"/>
</dbReference>
<dbReference type="Proteomes" id="UP000664521">
    <property type="component" value="Unassembled WGS sequence"/>
</dbReference>
<name>A0A8H3IZY2_9LECA</name>
<dbReference type="InterPro" id="IPR002110">
    <property type="entry name" value="Ankyrin_rpt"/>
</dbReference>
<feature type="compositionally biased region" description="Basic and acidic residues" evidence="5">
    <location>
        <begin position="291"/>
        <end position="300"/>
    </location>
</feature>
<keyword evidence="7" id="KW-1185">Reference proteome</keyword>
<dbReference type="InterPro" id="IPR036770">
    <property type="entry name" value="Ankyrin_rpt-contain_sf"/>
</dbReference>
<dbReference type="OrthoDB" id="5817230at2759"/>
<sequence>MEAIGGVGAVFTVISGVTKLSKNLIELREKYKNVDLSITLVASQLSTIRAALEAIGDWRSAADASSQYSKQLDQDLAVSINCCAILVTVLNSKLGFNPGMKAKMNHLLLEGVLKEYLSNLEGQVHALQLLLTVFQCRSATEQSRRLERAESRTVIDHLRAETASLHHDAASMLSIDISVNLSVDSELMDTPLYKKAYDKYHVHRHANASQSVNERDLSAPAFDHSDKHISNIADEPEGLHYQHRLPRIASTTFAGDDEITGLQTSKPRSHISLEEVAADTSLYMVDHREAPPSIHGHKEMSWNNPMATQDETRGSRGLGQRDTGQKYSRHIVSDKDSTHTSRSERQLSMESDLYAASIEYHPQGRQIQGLSESEGAKSSKDSSPFSLKSSMNDSVNSTLPARADSRIRGLPPKDRTKRRDASSSTFSTKTSSIANPFAHSVSDVETATTTSYNSHNSHNSFGSIDFSSEKEVLSPPAWISPSSNEVFPEIADSQTSTSEPNLPGEQGRVLGSSDAPLSSSPTSRASPRTESLIAGSNQSVPQADFTLTSSTDALQNSAVERMAIERQRVQAELSRLQHELAEAKARGDQKSAQSVIEQSIKLIQKTYLATETSLESKQNLAPAKSTPRRSHIFRMPSLASLTTILTRAKLSQITAAVEAARSGNDTKLEELLDQGINVNARSGDSATLLIQAAMYGHIDCMALLKQRGADELAADYRGLNALHAAVLAGQAAAVEWLLKSYPSTEDKVLHMKLSKTNKSPGRSILQSHRSLREAPDRQGFRPLHIAARHGLADVLNILLEHGANLEAKCNRGGTPLHQAVISSHAQIVRAMLSKGAEIMAADASGRTPLHHAATSSEVDVIDSLLSAGSERSAYDNKGNMPIHLAAGKGRLASVKALKKEPADLEVKTVSGESLLHIAVLMNRLEVVEYLLQNDVDVNPWSKIPPAKLENNGKVIFAKTIRHAPSSTPLHSACFAGQYEIAALLLDHDAWSNAATADDKTPLMLAVESDDTNLVYLLLARKAKVDAKIPNSLLTAQHMAAQLGNFETLQILYQHGANLDACTSDGRCPEHYAHGCKDPAKRAAVLDWFRKVRLRKAAQARELFTLNRQHTADQTQRYSTPATSQVQYQDPMALIRQLSPAYHGFDQRYDTFPEAPPPYVAGPSAPARLAMRDPVYRPAPGT</sequence>
<gene>
    <name evidence="6" type="ORF">HETSPECPRED_000711</name>
</gene>
<feature type="repeat" description="ANK" evidence="3">
    <location>
        <begin position="811"/>
        <end position="843"/>
    </location>
</feature>
<feature type="repeat" description="ANK" evidence="3">
    <location>
        <begin position="1031"/>
        <end position="1063"/>
    </location>
</feature>
<dbReference type="SUPFAM" id="SSF48403">
    <property type="entry name" value="Ankyrin repeat"/>
    <property type="match status" value="2"/>
</dbReference>